<name>A0A850LCM1_9RHOB</name>
<organism evidence="2 3">
    <name type="scientific">Ruegeria pomeroyi</name>
    <dbReference type="NCBI Taxonomy" id="89184"/>
    <lineage>
        <taxon>Bacteria</taxon>
        <taxon>Pseudomonadati</taxon>
        <taxon>Pseudomonadota</taxon>
        <taxon>Alphaproteobacteria</taxon>
        <taxon>Rhodobacterales</taxon>
        <taxon>Roseobacteraceae</taxon>
        <taxon>Ruegeria</taxon>
    </lineage>
</organism>
<keyword evidence="1" id="KW-0732">Signal</keyword>
<accession>A0A850LCM1</accession>
<dbReference type="InterPro" id="IPR036610">
    <property type="entry name" value="PEBP-like_sf"/>
</dbReference>
<sequence length="163" mass="16812">MFRSLTTFALLLSAGMAQAGMTVDLLPPWDGKKIPKGQHCQLQGGKGATPPMQVAGIPAGTVMLVVEYNDKTYKPLSSKGGHGTIGYPVKGASAKLPAVPGMTAKLPGGARVVAPARSTGEYASKGYLPPCSGGRGNTYEAVVQAVGADGKVLERVKLKIGRY</sequence>
<dbReference type="EMBL" id="JABXIY010000008">
    <property type="protein sequence ID" value="NVK95781.1"/>
    <property type="molecule type" value="Genomic_DNA"/>
</dbReference>
<dbReference type="Gene3D" id="3.90.280.10">
    <property type="entry name" value="PEBP-like"/>
    <property type="match status" value="1"/>
</dbReference>
<comment type="caution">
    <text evidence="2">The sequence shown here is derived from an EMBL/GenBank/DDBJ whole genome shotgun (WGS) entry which is preliminary data.</text>
</comment>
<dbReference type="AlphaFoldDB" id="A0A850LCM1"/>
<evidence type="ECO:0000256" key="1">
    <source>
        <dbReference type="SAM" id="SignalP"/>
    </source>
</evidence>
<gene>
    <name evidence="2" type="ORF">HW564_02520</name>
</gene>
<protein>
    <submittedName>
        <fullName evidence="2">Uncharacterized protein</fullName>
    </submittedName>
</protein>
<reference evidence="2 3" key="1">
    <citation type="journal article" date="2020" name="Proc. Natl. Acad. Sci. U.S.A.">
        <title>Ecological drivers of bacterial community assembly in synthetic phycospheres.</title>
        <authorList>
            <person name="Fu H."/>
            <person name="Uchimiya M."/>
            <person name="Gore J."/>
            <person name="Moran M.A."/>
        </authorList>
    </citation>
    <scope>NUCLEOTIDE SEQUENCE [LARGE SCALE GENOMIC DNA]</scope>
    <source>
        <strain evidence="2">HF-Din03</strain>
    </source>
</reference>
<dbReference type="Proteomes" id="UP000565723">
    <property type="component" value="Unassembled WGS sequence"/>
</dbReference>
<evidence type="ECO:0000313" key="2">
    <source>
        <dbReference type="EMBL" id="NVK95781.1"/>
    </source>
</evidence>
<feature type="chain" id="PRO_5032462396" evidence="1">
    <location>
        <begin position="20"/>
        <end position="163"/>
    </location>
</feature>
<evidence type="ECO:0000313" key="3">
    <source>
        <dbReference type="Proteomes" id="UP000565723"/>
    </source>
</evidence>
<proteinExistence type="predicted"/>
<dbReference type="RefSeq" id="WP_051420329.1">
    <property type="nucleotide sequence ID" value="NZ_CP076685.1"/>
</dbReference>
<feature type="signal peptide" evidence="1">
    <location>
        <begin position="1"/>
        <end position="19"/>
    </location>
</feature>